<dbReference type="Proteomes" id="UP000515512">
    <property type="component" value="Chromosome"/>
</dbReference>
<sequence length="381" mass="39356">MKVTKHSAALLATTVAAITALTMAFGGVAAATPAEIPPTAQGLADAITAGLNPLPGGRRATAIVDTGSSSGSAGVSHASAAVGEGPEQDAFLAAFGYSLLHPDAAPPGANRWDCKPSATHPEPVVLVHGTWLNAYDTFAYLSPQLAKAGYCVFTFNFGRSNLLQGGGIGSIMPGVYGVGPMEDSAAQLADFVDQVRTATGVAKVDVVAHSQGGPVARQYLKFNGGAEKVDQLVTFGATHHGTSLLGFATIGRIMTNIGLDILGFYQPIIGPANIQQVVGSSFYAKLNADGDTLPGIRYTAIATTHDEVSNPYEWTFLTAGPDATVDNITVQAGCEQDISDHLTLMYSPRATALALQALDPATPRTIPCTFNPWFFGGGGHL</sequence>
<dbReference type="Pfam" id="PF01674">
    <property type="entry name" value="Lipase_2"/>
    <property type="match status" value="1"/>
</dbReference>
<organism evidence="2 3">
    <name type="scientific">Nocardia huaxiensis</name>
    <dbReference type="NCBI Taxonomy" id="2755382"/>
    <lineage>
        <taxon>Bacteria</taxon>
        <taxon>Bacillati</taxon>
        <taxon>Actinomycetota</taxon>
        <taxon>Actinomycetes</taxon>
        <taxon>Mycobacteriales</taxon>
        <taxon>Nocardiaceae</taxon>
        <taxon>Nocardia</taxon>
    </lineage>
</organism>
<reference evidence="2 3" key="1">
    <citation type="submission" date="2020-07" db="EMBL/GenBank/DDBJ databases">
        <authorList>
            <person name="Zhuang K."/>
            <person name="Ran Y."/>
        </authorList>
    </citation>
    <scope>NUCLEOTIDE SEQUENCE [LARGE SCALE GENOMIC DNA]</scope>
    <source>
        <strain evidence="2 3">WCH-YHL-001</strain>
    </source>
</reference>
<dbReference type="PANTHER" id="PTHR32015:SF1">
    <property type="entry name" value="LIPASE"/>
    <property type="match status" value="1"/>
</dbReference>
<dbReference type="EMBL" id="CP059399">
    <property type="protein sequence ID" value="QLY28432.1"/>
    <property type="molecule type" value="Genomic_DNA"/>
</dbReference>
<dbReference type="GO" id="GO:0016298">
    <property type="term" value="F:lipase activity"/>
    <property type="evidence" value="ECO:0007669"/>
    <property type="project" value="TreeGrafter"/>
</dbReference>
<name>A0A7D6V650_9NOCA</name>
<keyword evidence="2" id="KW-0378">Hydrolase</keyword>
<evidence type="ECO:0000313" key="2">
    <source>
        <dbReference type="EMBL" id="QLY28432.1"/>
    </source>
</evidence>
<dbReference type="KEGG" id="nhu:H0264_24040"/>
<dbReference type="SUPFAM" id="SSF53474">
    <property type="entry name" value="alpha/beta-Hydrolases"/>
    <property type="match status" value="1"/>
</dbReference>
<keyword evidence="1" id="KW-0732">Signal</keyword>
<evidence type="ECO:0000256" key="1">
    <source>
        <dbReference type="SAM" id="SignalP"/>
    </source>
</evidence>
<feature type="signal peptide" evidence="1">
    <location>
        <begin position="1"/>
        <end position="30"/>
    </location>
</feature>
<protein>
    <submittedName>
        <fullName evidence="2">Alpha/beta fold hydrolase</fullName>
    </submittedName>
</protein>
<proteinExistence type="predicted"/>
<dbReference type="GO" id="GO:0016042">
    <property type="term" value="P:lipid catabolic process"/>
    <property type="evidence" value="ECO:0007669"/>
    <property type="project" value="InterPro"/>
</dbReference>
<dbReference type="InterPro" id="IPR029058">
    <property type="entry name" value="AB_hydrolase_fold"/>
</dbReference>
<gene>
    <name evidence="2" type="ORF">H0264_24040</name>
</gene>
<accession>A0A7D6V650</accession>
<dbReference type="RefSeq" id="WP_181579638.1">
    <property type="nucleotide sequence ID" value="NZ_CP059399.1"/>
</dbReference>
<dbReference type="Gene3D" id="3.40.50.1820">
    <property type="entry name" value="alpha/beta hydrolase"/>
    <property type="match status" value="1"/>
</dbReference>
<dbReference type="InterPro" id="IPR002918">
    <property type="entry name" value="Lipase_EstA/Esterase_EstB"/>
</dbReference>
<keyword evidence="3" id="KW-1185">Reference proteome</keyword>
<dbReference type="PANTHER" id="PTHR32015">
    <property type="entry name" value="FASTING INDUCED LIPASE"/>
    <property type="match status" value="1"/>
</dbReference>
<dbReference type="AlphaFoldDB" id="A0A7D6V650"/>
<evidence type="ECO:0000313" key="3">
    <source>
        <dbReference type="Proteomes" id="UP000515512"/>
    </source>
</evidence>
<feature type="chain" id="PRO_5039671555" evidence="1">
    <location>
        <begin position="31"/>
        <end position="381"/>
    </location>
</feature>